<proteinExistence type="predicted"/>
<dbReference type="OrthoDB" id="1494639at2"/>
<protein>
    <submittedName>
        <fullName evidence="2">Peptidase M15</fullName>
    </submittedName>
</protein>
<dbReference type="Gene3D" id="3.30.1380.10">
    <property type="match status" value="1"/>
</dbReference>
<dbReference type="Pfam" id="PF08291">
    <property type="entry name" value="Peptidase_M15_3"/>
    <property type="match status" value="1"/>
</dbReference>
<name>A0A1T5CVZ3_9FLAO</name>
<dbReference type="RefSeq" id="WP_079665699.1">
    <property type="nucleotide sequence ID" value="NZ_FUYZ01000001.1"/>
</dbReference>
<gene>
    <name evidence="2" type="ORF">SAMN05660477_00411</name>
</gene>
<dbReference type="Proteomes" id="UP000191112">
    <property type="component" value="Unassembled WGS sequence"/>
</dbReference>
<dbReference type="InterPro" id="IPR009045">
    <property type="entry name" value="Zn_M74/Hedgehog-like"/>
</dbReference>
<accession>A0A1T5CVZ3</accession>
<organism evidence="2 3">
    <name type="scientific">Soonwooa buanensis</name>
    <dbReference type="NCBI Taxonomy" id="619805"/>
    <lineage>
        <taxon>Bacteria</taxon>
        <taxon>Pseudomonadati</taxon>
        <taxon>Bacteroidota</taxon>
        <taxon>Flavobacteriia</taxon>
        <taxon>Flavobacteriales</taxon>
        <taxon>Weeksellaceae</taxon>
        <taxon>Chryseobacterium group</taxon>
        <taxon>Soonwooa</taxon>
    </lineage>
</organism>
<sequence length="127" mass="13986">MKLTKNFNSEEFACKDGNEVPEKLIPNVQKLANNLQALRDNVGKPIVVNSGYRTAKHNKSVGGASSSQHLTASAGDIRIAGMTSKQVYDAILNLIKEGKMHNGGVGLYNTFVHYDIRQSPSRWDLRT</sequence>
<dbReference type="InterPro" id="IPR013230">
    <property type="entry name" value="Peptidase_M15A_C"/>
</dbReference>
<dbReference type="SUPFAM" id="SSF55166">
    <property type="entry name" value="Hedgehog/DD-peptidase"/>
    <property type="match status" value="1"/>
</dbReference>
<keyword evidence="3" id="KW-1185">Reference proteome</keyword>
<feature type="domain" description="Peptidase M15A C-terminal" evidence="1">
    <location>
        <begin position="6"/>
        <end position="115"/>
    </location>
</feature>
<dbReference type="AlphaFoldDB" id="A0A1T5CVZ3"/>
<reference evidence="2 3" key="1">
    <citation type="submission" date="2017-02" db="EMBL/GenBank/DDBJ databases">
        <authorList>
            <person name="Peterson S.W."/>
        </authorList>
    </citation>
    <scope>NUCLEOTIDE SEQUENCE [LARGE SCALE GENOMIC DNA]</scope>
    <source>
        <strain evidence="2 3">DSM 22323</strain>
    </source>
</reference>
<dbReference type="STRING" id="619805.SAMN05660477_00411"/>
<evidence type="ECO:0000259" key="1">
    <source>
        <dbReference type="Pfam" id="PF08291"/>
    </source>
</evidence>
<evidence type="ECO:0000313" key="3">
    <source>
        <dbReference type="Proteomes" id="UP000191112"/>
    </source>
</evidence>
<evidence type="ECO:0000313" key="2">
    <source>
        <dbReference type="EMBL" id="SKB63685.1"/>
    </source>
</evidence>
<dbReference type="EMBL" id="FUYZ01000001">
    <property type="protein sequence ID" value="SKB63685.1"/>
    <property type="molecule type" value="Genomic_DNA"/>
</dbReference>